<keyword evidence="1" id="KW-0479">Metal-binding</keyword>
<reference evidence="5" key="1">
    <citation type="submission" date="2013-03" db="EMBL/GenBank/DDBJ databases">
        <title>The Genome Sequence of Anopheles epiroticus epiroticus2.</title>
        <authorList>
            <consortium name="The Broad Institute Genomics Platform"/>
            <person name="Neafsey D.E."/>
            <person name="Howell P."/>
            <person name="Walker B."/>
            <person name="Young S.K."/>
            <person name="Zeng Q."/>
            <person name="Gargeya S."/>
            <person name="Fitzgerald M."/>
            <person name="Haas B."/>
            <person name="Abouelleil A."/>
            <person name="Allen A.W."/>
            <person name="Alvarado L."/>
            <person name="Arachchi H.M."/>
            <person name="Berlin A.M."/>
            <person name="Chapman S.B."/>
            <person name="Gainer-Dewar J."/>
            <person name="Goldberg J."/>
            <person name="Griggs A."/>
            <person name="Gujja S."/>
            <person name="Hansen M."/>
            <person name="Howarth C."/>
            <person name="Imamovic A."/>
            <person name="Ireland A."/>
            <person name="Larimer J."/>
            <person name="McCowan C."/>
            <person name="Murphy C."/>
            <person name="Pearson M."/>
            <person name="Poon T.W."/>
            <person name="Priest M."/>
            <person name="Roberts A."/>
            <person name="Saif S."/>
            <person name="Shea T."/>
            <person name="Sisk P."/>
            <person name="Sykes S."/>
            <person name="Wortman J."/>
            <person name="Nusbaum C."/>
            <person name="Birren B."/>
        </authorList>
    </citation>
    <scope>NUCLEOTIDE SEQUENCE [LARGE SCALE GENOMIC DNA]</scope>
    <source>
        <strain evidence="5">Epiroticus2</strain>
    </source>
</reference>
<dbReference type="GO" id="GO:0008270">
    <property type="term" value="F:zinc ion binding"/>
    <property type="evidence" value="ECO:0007669"/>
    <property type="project" value="UniProtKB-UniRule"/>
</dbReference>
<dbReference type="EnsemblMetazoa" id="AEPI009039-RA">
    <property type="protein sequence ID" value="AEPI009039-PA"/>
    <property type="gene ID" value="AEPI009039"/>
</dbReference>
<keyword evidence="1" id="KW-0862">Zinc</keyword>
<feature type="binding site" evidence="1">
    <location>
        <position position="20"/>
    </location>
    <ligand>
        <name>Zn(2+)</name>
        <dbReference type="ChEBI" id="CHEBI:29105"/>
    </ligand>
</feature>
<feature type="binding site" evidence="1">
    <location>
        <position position="71"/>
    </location>
    <ligand>
        <name>Zn(2+)</name>
        <dbReference type="ChEBI" id="CHEBI:29105"/>
    </ligand>
</feature>
<dbReference type="Gene3D" id="3.40.1800.20">
    <property type="match status" value="1"/>
</dbReference>
<dbReference type="Pfam" id="PF07776">
    <property type="entry name" value="zf-AD"/>
    <property type="match status" value="1"/>
</dbReference>
<evidence type="ECO:0000256" key="2">
    <source>
        <dbReference type="SAM" id="MobiDB-lite"/>
    </source>
</evidence>
<dbReference type="SMART" id="SM00868">
    <property type="entry name" value="zf-AD"/>
    <property type="match status" value="1"/>
</dbReference>
<feature type="region of interest" description="Disordered" evidence="2">
    <location>
        <begin position="129"/>
        <end position="181"/>
    </location>
</feature>
<proteinExistence type="predicted"/>
<organism evidence="4 5">
    <name type="scientific">Anopheles epiroticus</name>
    <dbReference type="NCBI Taxonomy" id="199890"/>
    <lineage>
        <taxon>Eukaryota</taxon>
        <taxon>Metazoa</taxon>
        <taxon>Ecdysozoa</taxon>
        <taxon>Arthropoda</taxon>
        <taxon>Hexapoda</taxon>
        <taxon>Insecta</taxon>
        <taxon>Pterygota</taxon>
        <taxon>Neoptera</taxon>
        <taxon>Endopterygota</taxon>
        <taxon>Diptera</taxon>
        <taxon>Nematocera</taxon>
        <taxon>Culicoidea</taxon>
        <taxon>Culicidae</taxon>
        <taxon>Anophelinae</taxon>
        <taxon>Anopheles</taxon>
    </lineage>
</organism>
<keyword evidence="1" id="KW-0863">Zinc-finger</keyword>
<feature type="binding site" evidence="1">
    <location>
        <position position="74"/>
    </location>
    <ligand>
        <name>Zn(2+)</name>
        <dbReference type="ChEBI" id="CHEBI:29105"/>
    </ligand>
</feature>
<dbReference type="InterPro" id="IPR012934">
    <property type="entry name" value="Znf_AD"/>
</dbReference>
<accession>A0A182PQ09</accession>
<keyword evidence="5" id="KW-1185">Reference proteome</keyword>
<feature type="compositionally biased region" description="Low complexity" evidence="2">
    <location>
        <begin position="159"/>
        <end position="169"/>
    </location>
</feature>
<dbReference type="Proteomes" id="UP000075885">
    <property type="component" value="Unassembled WGS sequence"/>
</dbReference>
<dbReference type="STRING" id="199890.A0A182PQ09"/>
<dbReference type="GO" id="GO:0005634">
    <property type="term" value="C:nucleus"/>
    <property type="evidence" value="ECO:0007669"/>
    <property type="project" value="InterPro"/>
</dbReference>
<dbReference type="AlphaFoldDB" id="A0A182PQ09"/>
<evidence type="ECO:0000313" key="5">
    <source>
        <dbReference type="Proteomes" id="UP000075885"/>
    </source>
</evidence>
<dbReference type="SUPFAM" id="SSF57716">
    <property type="entry name" value="Glucocorticoid receptor-like (DNA-binding domain)"/>
    <property type="match status" value="1"/>
</dbReference>
<evidence type="ECO:0000256" key="1">
    <source>
        <dbReference type="PROSITE-ProRule" id="PRU01263"/>
    </source>
</evidence>
<dbReference type="VEuPathDB" id="VectorBase:AEPI009039"/>
<dbReference type="PROSITE" id="PS51915">
    <property type="entry name" value="ZAD"/>
    <property type="match status" value="1"/>
</dbReference>
<protein>
    <recommendedName>
        <fullName evidence="3">ZAD domain-containing protein</fullName>
    </recommendedName>
</protein>
<reference evidence="4" key="2">
    <citation type="submission" date="2020-05" db="UniProtKB">
        <authorList>
            <consortium name="EnsemblMetazoa"/>
        </authorList>
    </citation>
    <scope>IDENTIFICATION</scope>
    <source>
        <strain evidence="4">Epiroticus2</strain>
    </source>
</reference>
<feature type="binding site" evidence="1">
    <location>
        <position position="23"/>
    </location>
    <ligand>
        <name>Zn(2+)</name>
        <dbReference type="ChEBI" id="CHEBI:29105"/>
    </ligand>
</feature>
<evidence type="ECO:0000313" key="4">
    <source>
        <dbReference type="EnsemblMetazoa" id="AEPI009039-PA"/>
    </source>
</evidence>
<evidence type="ECO:0000259" key="3">
    <source>
        <dbReference type="PROSITE" id="PS51915"/>
    </source>
</evidence>
<sequence>MDVKDETQFEYTISNFTACCRICLSTKENEPYYDIYLTSLASYQEITLIEAIQRITNVEVLTNSKLPSKICKLCSARLDDAYCLARDFIRINEMLHNYLDNEVMDRDDGGDINLTTIEELCGLDVPEEEVKGEEQQLEGMIESELPPQQVDDQSEDSKQQQQQPDNQSDCAELQHQQPSEA</sequence>
<feature type="domain" description="ZAD" evidence="3">
    <location>
        <begin position="18"/>
        <end position="98"/>
    </location>
</feature>
<name>A0A182PQ09_9DIPT</name>